<keyword evidence="1" id="KW-0812">Transmembrane</keyword>
<evidence type="ECO:0000313" key="3">
    <source>
        <dbReference type="Proteomes" id="UP000605805"/>
    </source>
</evidence>
<dbReference type="Proteomes" id="UP000605805">
    <property type="component" value="Unassembled WGS sequence"/>
</dbReference>
<keyword evidence="1" id="KW-1133">Transmembrane helix</keyword>
<protein>
    <submittedName>
        <fullName evidence="2">Uncharacterized protein</fullName>
    </submittedName>
</protein>
<dbReference type="EMBL" id="DQTV01000033">
    <property type="protein sequence ID" value="HIP56735.1"/>
    <property type="molecule type" value="Genomic_DNA"/>
</dbReference>
<evidence type="ECO:0000313" key="2">
    <source>
        <dbReference type="EMBL" id="HIP56735.1"/>
    </source>
</evidence>
<proteinExistence type="predicted"/>
<feature type="transmembrane region" description="Helical" evidence="1">
    <location>
        <begin position="188"/>
        <end position="211"/>
    </location>
</feature>
<organism evidence="2 3">
    <name type="scientific">Ignisphaera aggregans</name>
    <dbReference type="NCBI Taxonomy" id="334771"/>
    <lineage>
        <taxon>Archaea</taxon>
        <taxon>Thermoproteota</taxon>
        <taxon>Thermoprotei</taxon>
        <taxon>Desulfurococcales</taxon>
        <taxon>Desulfurococcaceae</taxon>
        <taxon>Ignisphaera</taxon>
    </lineage>
</organism>
<dbReference type="AlphaFoldDB" id="A0A833DTC6"/>
<name>A0A833DTC6_9CREN</name>
<comment type="caution">
    <text evidence="2">The sequence shown here is derived from an EMBL/GenBank/DDBJ whole genome shotgun (WGS) entry which is preliminary data.</text>
</comment>
<gene>
    <name evidence="2" type="ORF">EYH02_01485</name>
</gene>
<feature type="transmembrane region" description="Helical" evidence="1">
    <location>
        <begin position="146"/>
        <end position="168"/>
    </location>
</feature>
<reference evidence="2" key="1">
    <citation type="journal article" date="2020" name="ISME J.">
        <title>Gammaproteobacteria mediating utilization of methyl-, sulfur- and petroleum organic compounds in deep ocean hydrothermal plumes.</title>
        <authorList>
            <person name="Zhou Z."/>
            <person name="Liu Y."/>
            <person name="Pan J."/>
            <person name="Cron B.R."/>
            <person name="Toner B.M."/>
            <person name="Anantharaman K."/>
            <person name="Breier J.A."/>
            <person name="Dick G.J."/>
            <person name="Li M."/>
        </authorList>
    </citation>
    <scope>NUCLEOTIDE SEQUENCE</scope>
    <source>
        <strain evidence="2">SZUA-1435</strain>
    </source>
</reference>
<feature type="transmembrane region" description="Helical" evidence="1">
    <location>
        <begin position="122"/>
        <end position="139"/>
    </location>
</feature>
<keyword evidence="1" id="KW-0472">Membrane</keyword>
<sequence>MRIAELRDEISKTVFSLHRSGFSTAARRLIRACSLLDKLDPSRALEPSAQASLRELLSMIRKCSNEDMCSEIASKIYRIVMFIYLESTGKMRCVVRARKLFYLGASLGLPLVALYGTGPLPIMVMFFTLIVTYFQVVKLTRLGLAAVYTISTLILFFDALTLRYSLYALSTPKEITEVARALGVGSEVAIAITILLLLIASISTLCLLYTITTFIRLREVLL</sequence>
<evidence type="ECO:0000256" key="1">
    <source>
        <dbReference type="SAM" id="Phobius"/>
    </source>
</evidence>
<accession>A0A833DTC6</accession>